<dbReference type="HAMAP" id="MF_00562">
    <property type="entry name" value="Deacylase_DtdA"/>
    <property type="match status" value="1"/>
</dbReference>
<dbReference type="AlphaFoldDB" id="A0A6B0ST89"/>
<evidence type="ECO:0000313" key="5">
    <source>
        <dbReference type="EMBL" id="MXR41777.1"/>
    </source>
</evidence>
<accession>A0A6B0ST89</accession>
<reference evidence="5 6" key="1">
    <citation type="submission" date="2019-12" db="EMBL/GenBank/DDBJ databases">
        <title>Isolation and characterization of three novel carbon monoxide-oxidizing members of Halobacteria from salione crusts and soils.</title>
        <authorList>
            <person name="Myers M.R."/>
            <person name="King G.M."/>
        </authorList>
    </citation>
    <scope>NUCLEOTIDE SEQUENCE [LARGE SCALE GENOMIC DNA]</scope>
    <source>
        <strain evidence="5 6">WSA2</strain>
    </source>
</reference>
<comment type="catalytic activity">
    <reaction evidence="4">
        <text>a D-aminoacyl-tRNA + H2O = a tRNA + a D-alpha-amino acid + H(+)</text>
        <dbReference type="Rhea" id="RHEA:13953"/>
        <dbReference type="Rhea" id="RHEA-COMP:10123"/>
        <dbReference type="Rhea" id="RHEA-COMP:10124"/>
        <dbReference type="ChEBI" id="CHEBI:15377"/>
        <dbReference type="ChEBI" id="CHEBI:15378"/>
        <dbReference type="ChEBI" id="CHEBI:59871"/>
        <dbReference type="ChEBI" id="CHEBI:78442"/>
        <dbReference type="ChEBI" id="CHEBI:79333"/>
        <dbReference type="EC" id="3.1.1.96"/>
    </reaction>
</comment>
<comment type="subunit">
    <text evidence="4">Monomer.</text>
</comment>
<dbReference type="Gene3D" id="3.40.630.50">
    <property type="entry name" value="AF0625-like"/>
    <property type="match status" value="1"/>
</dbReference>
<dbReference type="PANTHER" id="PTHR34667:SF1">
    <property type="entry name" value="D-AMINOACYL-TRNA DEACYLASE"/>
    <property type="match status" value="1"/>
</dbReference>
<dbReference type="Pfam" id="PF04414">
    <property type="entry name" value="tRNA_deacylase"/>
    <property type="match status" value="1"/>
</dbReference>
<protein>
    <recommendedName>
        <fullName evidence="4">D-aminoacyl-tRNA deacylase</fullName>
        <ecNumber evidence="4">3.1.1.96</ecNumber>
    </recommendedName>
</protein>
<comment type="cofactor">
    <cofactor evidence="4">
        <name>Zn(2+)</name>
        <dbReference type="ChEBI" id="CHEBI:29105"/>
    </cofactor>
    <text evidence="4">Binds 2 Zn(2+) ions per subunit.</text>
</comment>
<evidence type="ECO:0000313" key="6">
    <source>
        <dbReference type="Proteomes" id="UP000437065"/>
    </source>
</evidence>
<proteinExistence type="inferred from homology"/>
<dbReference type="SUPFAM" id="SSF142535">
    <property type="entry name" value="AF0625-like"/>
    <property type="match status" value="1"/>
</dbReference>
<comment type="catalytic activity">
    <reaction evidence="4">
        <text>glycyl-tRNA(Ala) + H2O = tRNA(Ala) + glycine + H(+)</text>
        <dbReference type="Rhea" id="RHEA:53744"/>
        <dbReference type="Rhea" id="RHEA-COMP:9657"/>
        <dbReference type="Rhea" id="RHEA-COMP:13640"/>
        <dbReference type="ChEBI" id="CHEBI:15377"/>
        <dbReference type="ChEBI" id="CHEBI:15378"/>
        <dbReference type="ChEBI" id="CHEBI:57305"/>
        <dbReference type="ChEBI" id="CHEBI:78442"/>
        <dbReference type="ChEBI" id="CHEBI:78522"/>
        <dbReference type="EC" id="3.1.1.96"/>
    </reaction>
</comment>
<keyword evidence="3 4" id="KW-0862">Zinc</keyword>
<sequence>MIGIVVSRADRASTHIAERLLAPTEWTERTDASRTDAEGGGTYHTLDAVDAPVAPAGDDANDADGADGANEGARRFEIRTFDELHIHLDDPTPVFSEDPEFLVFVSRHSGDTGPLLTCHFTGNFGDAEYGGDPGSFAPACPGVQRALVAGFDEHAPDGYDVAIEGTHHGPTELATPAVFAELGSDDEQWDDPAGADAVARTVLDLPSRDATVAVGDADRPRHVVGFGGGHYAPRFERVIRETAWGVGHIASDWQLEELGHPGERGDVLDAVVSASDAEFALVEGEYPVLREALAARDVRVVSETWLRAVDDRELDLVASLESDLRAVDDGLRFGDRVADLGVDGGGDPADAYRVVDLPADLLAEAQGIDADAARDAVEHHAIGFETEQAGTRAAGRAALPDGPAAGHVAGADADAAGVSDPYDALVDDLAAVLAEKYDEVVREDGVVRARIEAFDPERAATLGVPEGLKFGALSAGEPVEVGGETIRPETVAREREEVFPV</sequence>
<dbReference type="EMBL" id="WUUS01000006">
    <property type="protein sequence ID" value="MXR41777.1"/>
    <property type="molecule type" value="Genomic_DNA"/>
</dbReference>
<evidence type="ECO:0000256" key="1">
    <source>
        <dbReference type="ARBA" id="ARBA00022723"/>
    </source>
</evidence>
<dbReference type="RefSeq" id="WP_321168024.1">
    <property type="nucleotide sequence ID" value="NZ_WUUS01000006.1"/>
</dbReference>
<dbReference type="InterPro" id="IPR018033">
    <property type="entry name" value="Deacylase_DtdA_archaea"/>
</dbReference>
<dbReference type="GO" id="GO:0019478">
    <property type="term" value="P:D-amino acid catabolic process"/>
    <property type="evidence" value="ECO:0007669"/>
    <property type="project" value="UniProtKB-UniRule"/>
</dbReference>
<keyword evidence="2 4" id="KW-0378">Hydrolase</keyword>
<evidence type="ECO:0000256" key="4">
    <source>
        <dbReference type="HAMAP-Rule" id="MF_00562"/>
    </source>
</evidence>
<dbReference type="PANTHER" id="PTHR34667">
    <property type="entry name" value="D-AMINOACYL-TRNA DEACYLASE"/>
    <property type="match status" value="1"/>
</dbReference>
<comment type="similarity">
    <text evidence="4">Belongs to the DtdA deacylase family.</text>
</comment>
<name>A0A6B0ST89_9EURY</name>
<comment type="function">
    <text evidence="4">D-aminoacyl-tRNA deacylase with broad substrate specificity. By recycling D-aminoacyl-tRNA to D-amino acids and free tRNA molecules, this enzyme counteracts the toxicity associated with the formation of D-aminoacyl-tRNA entities in vivo.</text>
</comment>
<gene>
    <name evidence="4" type="primary">dtdA</name>
    <name evidence="5" type="ORF">GRX01_10570</name>
</gene>
<dbReference type="GO" id="GO:0008270">
    <property type="term" value="F:zinc ion binding"/>
    <property type="evidence" value="ECO:0007669"/>
    <property type="project" value="UniProtKB-UniRule"/>
</dbReference>
<dbReference type="InterPro" id="IPR007508">
    <property type="entry name" value="DtdA"/>
</dbReference>
<dbReference type="GO" id="GO:0051499">
    <property type="term" value="F:D-aminoacyl-tRNA deacylase activity"/>
    <property type="evidence" value="ECO:0007669"/>
    <property type="project" value="UniProtKB-UniRule"/>
</dbReference>
<organism evidence="5 6">
    <name type="scientific">Halobaculum saliterrae</name>
    <dbReference type="NCBI Taxonomy" id="2073113"/>
    <lineage>
        <taxon>Archaea</taxon>
        <taxon>Methanobacteriati</taxon>
        <taxon>Methanobacteriota</taxon>
        <taxon>Stenosarchaea group</taxon>
        <taxon>Halobacteria</taxon>
        <taxon>Halobacteriales</taxon>
        <taxon>Haloferacaceae</taxon>
        <taxon>Halobaculum</taxon>
    </lineage>
</organism>
<evidence type="ECO:0000256" key="3">
    <source>
        <dbReference type="ARBA" id="ARBA00022833"/>
    </source>
</evidence>
<dbReference type="Proteomes" id="UP000437065">
    <property type="component" value="Unassembled WGS sequence"/>
</dbReference>
<evidence type="ECO:0000256" key="2">
    <source>
        <dbReference type="ARBA" id="ARBA00022801"/>
    </source>
</evidence>
<dbReference type="Gene3D" id="3.40.50.10700">
    <property type="entry name" value="AF0625-like"/>
    <property type="match status" value="1"/>
</dbReference>
<comment type="caution">
    <text evidence="5">The sequence shown here is derived from an EMBL/GenBank/DDBJ whole genome shotgun (WGS) entry which is preliminary data.</text>
</comment>
<keyword evidence="6" id="KW-1185">Reference proteome</keyword>
<keyword evidence="1 4" id="KW-0479">Metal-binding</keyword>
<dbReference type="EC" id="3.1.1.96" evidence="4"/>